<dbReference type="Proteomes" id="UP000192796">
    <property type="component" value="Unassembled WGS sequence"/>
</dbReference>
<organism evidence="1 2">
    <name type="scientific">Niastella vici</name>
    <dbReference type="NCBI Taxonomy" id="1703345"/>
    <lineage>
        <taxon>Bacteria</taxon>
        <taxon>Pseudomonadati</taxon>
        <taxon>Bacteroidota</taxon>
        <taxon>Chitinophagia</taxon>
        <taxon>Chitinophagales</taxon>
        <taxon>Chitinophagaceae</taxon>
        <taxon>Niastella</taxon>
    </lineage>
</organism>
<evidence type="ECO:0000313" key="2">
    <source>
        <dbReference type="Proteomes" id="UP000192796"/>
    </source>
</evidence>
<dbReference type="EMBL" id="LVYD01000024">
    <property type="protein sequence ID" value="OQP65481.1"/>
    <property type="molecule type" value="Genomic_DNA"/>
</dbReference>
<accession>A0A1V9G4B7</accession>
<comment type="caution">
    <text evidence="1">The sequence shown here is derived from an EMBL/GenBank/DDBJ whole genome shotgun (WGS) entry which is preliminary data.</text>
</comment>
<sequence length="211" mass="24663">MRIIITIILFTFSLFSFKPVKAQSEELQQLMLDLEKLNQFRAILTNMYKGYQILTKGYNNIKNLAEGNFNLHKVFLDGLLQVSPTVTKYKRVADIISLQLVLVKEYKGAFRQFSSANILNADDLQYLQDVYQNLLDRSLKNLDELLMIITSGQLRMNDAERLNAIDRIYTDMQDKLQFLRYFNDKTYLVIVQKKKGLQDVDDLSRLFGIKQ</sequence>
<evidence type="ECO:0000313" key="1">
    <source>
        <dbReference type="EMBL" id="OQP65481.1"/>
    </source>
</evidence>
<dbReference type="STRING" id="1703345.A3860_17610"/>
<gene>
    <name evidence="1" type="ORF">A3860_17610</name>
</gene>
<keyword evidence="2" id="KW-1185">Reference proteome</keyword>
<dbReference type="OrthoDB" id="826958at2"/>
<dbReference type="AlphaFoldDB" id="A0A1V9G4B7"/>
<dbReference type="RefSeq" id="WP_081146351.1">
    <property type="nucleotide sequence ID" value="NZ_LVYD01000024.1"/>
</dbReference>
<protein>
    <recommendedName>
        <fullName evidence="3">TerB family tellurite resistance protein</fullName>
    </recommendedName>
</protein>
<evidence type="ECO:0008006" key="3">
    <source>
        <dbReference type="Google" id="ProtNLM"/>
    </source>
</evidence>
<proteinExistence type="predicted"/>
<name>A0A1V9G4B7_9BACT</name>
<reference evidence="1 2" key="1">
    <citation type="submission" date="2016-03" db="EMBL/GenBank/DDBJ databases">
        <title>Niastella vici sp. nov., isolated from farmland soil.</title>
        <authorList>
            <person name="Chen L."/>
            <person name="Wang D."/>
            <person name="Yang S."/>
            <person name="Wang G."/>
        </authorList>
    </citation>
    <scope>NUCLEOTIDE SEQUENCE [LARGE SCALE GENOMIC DNA]</scope>
    <source>
        <strain evidence="1 2">DJ57</strain>
    </source>
</reference>